<evidence type="ECO:0000313" key="1">
    <source>
        <dbReference type="EMBL" id="OCT91796.1"/>
    </source>
</evidence>
<accession>A0A974DIU7</accession>
<gene>
    <name evidence="1" type="ORF">XELAEV_18014849mg</name>
</gene>
<organism evidence="1 2">
    <name type="scientific">Xenopus laevis</name>
    <name type="common">African clawed frog</name>
    <dbReference type="NCBI Taxonomy" id="8355"/>
    <lineage>
        <taxon>Eukaryota</taxon>
        <taxon>Metazoa</taxon>
        <taxon>Chordata</taxon>
        <taxon>Craniata</taxon>
        <taxon>Vertebrata</taxon>
        <taxon>Euteleostomi</taxon>
        <taxon>Amphibia</taxon>
        <taxon>Batrachia</taxon>
        <taxon>Anura</taxon>
        <taxon>Pipoidea</taxon>
        <taxon>Pipidae</taxon>
        <taxon>Xenopodinae</taxon>
        <taxon>Xenopus</taxon>
        <taxon>Xenopus</taxon>
    </lineage>
</organism>
<sequence length="143" mass="16369">MKDWRHFDETKNRIWNVSRTEFISDIGLACTHYCVFLSLRKVWLCMLEYKRGNKAGSGEKGFVQTCCILQENVPDSCCCGLPWFDLRFFDLVWNQPVCCQPRPFCQLLDFPLSIVSLTTGQAQKILGGVGEFCADHHPQAAQD</sequence>
<reference evidence="2" key="1">
    <citation type="journal article" date="2016" name="Nature">
        <title>Genome evolution in the allotetraploid frog Xenopus laevis.</title>
        <authorList>
            <person name="Session A.M."/>
            <person name="Uno Y."/>
            <person name="Kwon T."/>
            <person name="Chapman J.A."/>
            <person name="Toyoda A."/>
            <person name="Takahashi S."/>
            <person name="Fukui A."/>
            <person name="Hikosaka A."/>
            <person name="Suzuki A."/>
            <person name="Kondo M."/>
            <person name="van Heeringen S.J."/>
            <person name="Quigley I."/>
            <person name="Heinz S."/>
            <person name="Ogino H."/>
            <person name="Ochi H."/>
            <person name="Hellsten U."/>
            <person name="Lyons J.B."/>
            <person name="Simakov O."/>
            <person name="Putnam N."/>
            <person name="Stites J."/>
            <person name="Kuroki Y."/>
            <person name="Tanaka T."/>
            <person name="Michiue T."/>
            <person name="Watanabe M."/>
            <person name="Bogdanovic O."/>
            <person name="Lister R."/>
            <person name="Georgiou G."/>
            <person name="Paranjpe S.S."/>
            <person name="van Kruijsbergen I."/>
            <person name="Shu S."/>
            <person name="Carlson J."/>
            <person name="Kinoshita T."/>
            <person name="Ohta Y."/>
            <person name="Mawaribuchi S."/>
            <person name="Jenkins J."/>
            <person name="Grimwood J."/>
            <person name="Schmutz J."/>
            <person name="Mitros T."/>
            <person name="Mozaffari S.V."/>
            <person name="Suzuki Y."/>
            <person name="Haramoto Y."/>
            <person name="Yamamoto T.S."/>
            <person name="Takagi C."/>
            <person name="Heald R."/>
            <person name="Miller K."/>
            <person name="Haudenschild C."/>
            <person name="Kitzman J."/>
            <person name="Nakayama T."/>
            <person name="Izutsu Y."/>
            <person name="Robert J."/>
            <person name="Fortriede J."/>
            <person name="Burns K."/>
            <person name="Lotay V."/>
            <person name="Karimi K."/>
            <person name="Yasuoka Y."/>
            <person name="Dichmann D.S."/>
            <person name="Flajnik M.F."/>
            <person name="Houston D.W."/>
            <person name="Shendure J."/>
            <person name="DuPasquier L."/>
            <person name="Vize P.D."/>
            <person name="Zorn A.M."/>
            <person name="Ito M."/>
            <person name="Marcotte E.M."/>
            <person name="Wallingford J.B."/>
            <person name="Ito Y."/>
            <person name="Asashima M."/>
            <person name="Ueno N."/>
            <person name="Matsuda Y."/>
            <person name="Veenstra G.J."/>
            <person name="Fujiyama A."/>
            <person name="Harland R.M."/>
            <person name="Taira M."/>
            <person name="Rokhsar D.S."/>
        </authorList>
    </citation>
    <scope>NUCLEOTIDE SEQUENCE [LARGE SCALE GENOMIC DNA]</scope>
    <source>
        <strain evidence="2">J</strain>
    </source>
</reference>
<name>A0A974DIU7_XENLA</name>
<evidence type="ECO:0000313" key="2">
    <source>
        <dbReference type="Proteomes" id="UP000694892"/>
    </source>
</evidence>
<proteinExistence type="predicted"/>
<dbReference type="EMBL" id="CM004469">
    <property type="protein sequence ID" value="OCT91796.1"/>
    <property type="molecule type" value="Genomic_DNA"/>
</dbReference>
<dbReference type="Proteomes" id="UP000694892">
    <property type="component" value="Chromosome 2S"/>
</dbReference>
<protein>
    <submittedName>
        <fullName evidence="1">Uncharacterized protein</fullName>
    </submittedName>
</protein>
<dbReference type="AlphaFoldDB" id="A0A974DIU7"/>